<organism evidence="7 8">
    <name type="scientific">Trichodelitschia bisporula</name>
    <dbReference type="NCBI Taxonomy" id="703511"/>
    <lineage>
        <taxon>Eukaryota</taxon>
        <taxon>Fungi</taxon>
        <taxon>Dikarya</taxon>
        <taxon>Ascomycota</taxon>
        <taxon>Pezizomycotina</taxon>
        <taxon>Dothideomycetes</taxon>
        <taxon>Dothideomycetes incertae sedis</taxon>
        <taxon>Phaeotrichales</taxon>
        <taxon>Phaeotrichaceae</taxon>
        <taxon>Trichodelitschia</taxon>
    </lineage>
</organism>
<dbReference type="OrthoDB" id="10071681at2759"/>
<feature type="compositionally biased region" description="Low complexity" evidence="5">
    <location>
        <begin position="80"/>
        <end position="111"/>
    </location>
</feature>
<feature type="domain" description="CENP-T/Histone H4 histone fold" evidence="6">
    <location>
        <begin position="364"/>
        <end position="468"/>
    </location>
</feature>
<dbReference type="GO" id="GO:0003682">
    <property type="term" value="F:chromatin binding"/>
    <property type="evidence" value="ECO:0007669"/>
    <property type="project" value="TreeGrafter"/>
</dbReference>
<evidence type="ECO:0000256" key="2">
    <source>
        <dbReference type="ARBA" id="ARBA00004286"/>
    </source>
</evidence>
<keyword evidence="8" id="KW-1185">Reference proteome</keyword>
<feature type="compositionally biased region" description="Low complexity" evidence="5">
    <location>
        <begin position="50"/>
        <end position="71"/>
    </location>
</feature>
<feature type="compositionally biased region" description="Basic and acidic residues" evidence="5">
    <location>
        <begin position="122"/>
        <end position="133"/>
    </location>
</feature>
<feature type="compositionally biased region" description="Acidic residues" evidence="5">
    <location>
        <begin position="265"/>
        <end position="296"/>
    </location>
</feature>
<keyword evidence="3" id="KW-0158">Chromosome</keyword>
<proteinExistence type="predicted"/>
<dbReference type="Gene3D" id="1.10.20.10">
    <property type="entry name" value="Histone, subunit A"/>
    <property type="match status" value="1"/>
</dbReference>
<feature type="region of interest" description="Disordered" evidence="5">
    <location>
        <begin position="1"/>
        <end position="351"/>
    </location>
</feature>
<feature type="compositionally biased region" description="Basic and acidic residues" evidence="5">
    <location>
        <begin position="191"/>
        <end position="214"/>
    </location>
</feature>
<dbReference type="GO" id="GO:0000712">
    <property type="term" value="P:resolution of meiotic recombination intermediates"/>
    <property type="evidence" value="ECO:0007669"/>
    <property type="project" value="TreeGrafter"/>
</dbReference>
<feature type="compositionally biased region" description="Acidic residues" evidence="5">
    <location>
        <begin position="178"/>
        <end position="190"/>
    </location>
</feature>
<evidence type="ECO:0000313" key="7">
    <source>
        <dbReference type="EMBL" id="KAF2397440.1"/>
    </source>
</evidence>
<dbReference type="Pfam" id="PF15511">
    <property type="entry name" value="CENP-T_C"/>
    <property type="match status" value="1"/>
</dbReference>
<feature type="compositionally biased region" description="Acidic residues" evidence="5">
    <location>
        <begin position="303"/>
        <end position="317"/>
    </location>
</feature>
<dbReference type="PANTHER" id="PTHR22980">
    <property type="entry name" value="CORTISTATIN"/>
    <property type="match status" value="1"/>
</dbReference>
<dbReference type="CDD" id="cd22920">
    <property type="entry name" value="HFD_CENP-T"/>
    <property type="match status" value="1"/>
</dbReference>
<dbReference type="SUPFAM" id="SSF47113">
    <property type="entry name" value="Histone-fold"/>
    <property type="match status" value="1"/>
</dbReference>
<evidence type="ECO:0000256" key="3">
    <source>
        <dbReference type="ARBA" id="ARBA00022454"/>
    </source>
</evidence>
<evidence type="ECO:0000259" key="6">
    <source>
        <dbReference type="Pfam" id="PF15511"/>
    </source>
</evidence>
<dbReference type="Proteomes" id="UP000799640">
    <property type="component" value="Unassembled WGS sequence"/>
</dbReference>
<dbReference type="AlphaFoldDB" id="A0A6G1HN49"/>
<evidence type="ECO:0000256" key="5">
    <source>
        <dbReference type="SAM" id="MobiDB-lite"/>
    </source>
</evidence>
<dbReference type="PANTHER" id="PTHR22980:SF5">
    <property type="entry name" value="CENP-T_HISTONE H4 HISTONE FOLD DOMAIN-CONTAINING PROTEIN"/>
    <property type="match status" value="1"/>
</dbReference>
<evidence type="ECO:0000313" key="8">
    <source>
        <dbReference type="Proteomes" id="UP000799640"/>
    </source>
</evidence>
<feature type="compositionally biased region" description="Low complexity" evidence="5">
    <location>
        <begin position="12"/>
        <end position="33"/>
    </location>
</feature>
<dbReference type="GO" id="GO:0005694">
    <property type="term" value="C:chromosome"/>
    <property type="evidence" value="ECO:0007669"/>
    <property type="project" value="UniProtKB-SubCell"/>
</dbReference>
<accession>A0A6G1HN49</accession>
<name>A0A6G1HN49_9PEZI</name>
<gene>
    <name evidence="7" type="ORF">EJ06DRAFT_523900</name>
</gene>
<keyword evidence="4" id="KW-0539">Nucleus</keyword>
<dbReference type="EMBL" id="ML996703">
    <property type="protein sequence ID" value="KAF2397440.1"/>
    <property type="molecule type" value="Genomic_DNA"/>
</dbReference>
<sequence length="484" mass="52709">MAEPTTKRVRTTPRVSAAAGTTAETTGTTTPTAFENLHTLGRLIQRSVDAAQRSAAPTPRPQRTPTTRTPTVPTPRPRDTPGTAPRTPGTARRRAPTTPHAIRALALRRAAQTPGRRRSGRGGRETPRDDLRALSRVLAGRTARVESPANPSARRRSRLDVGEVPSPPGRAPRMSMPVEEEEEGSWFEEGEGPRLREEDVEEGRRAALLEERRQSGLTGDLALRDSPETDGEPTFVFRIPEQRRITGPRSSLAAAAARQFLDVETGADETDADEEEGDEADEADEAEEAGEREEAEVIYGIPDLDDVAGNDDDDDEDIQVHDPSIPLGSSPPVEAQAAAERGAQPAQLKHAKRKRKELQISKWGIEFPSLPAAVIKKVATTFARSAGGSGKLTAETVAALSQTSDWFFEQIAEDLAVYADHAGRKTVEEADVVTLMKRQRLLAPGATPFSLAQKYLPRELLQEVRIAPKAKKRKLATIQEDDDE</sequence>
<dbReference type="InterPro" id="IPR009072">
    <property type="entry name" value="Histone-fold"/>
</dbReference>
<reference evidence="7" key="1">
    <citation type="journal article" date="2020" name="Stud. Mycol.">
        <title>101 Dothideomycetes genomes: a test case for predicting lifestyles and emergence of pathogens.</title>
        <authorList>
            <person name="Haridas S."/>
            <person name="Albert R."/>
            <person name="Binder M."/>
            <person name="Bloem J."/>
            <person name="Labutti K."/>
            <person name="Salamov A."/>
            <person name="Andreopoulos B."/>
            <person name="Baker S."/>
            <person name="Barry K."/>
            <person name="Bills G."/>
            <person name="Bluhm B."/>
            <person name="Cannon C."/>
            <person name="Castanera R."/>
            <person name="Culley D."/>
            <person name="Daum C."/>
            <person name="Ezra D."/>
            <person name="Gonzalez J."/>
            <person name="Henrissat B."/>
            <person name="Kuo A."/>
            <person name="Liang C."/>
            <person name="Lipzen A."/>
            <person name="Lutzoni F."/>
            <person name="Magnuson J."/>
            <person name="Mondo S."/>
            <person name="Nolan M."/>
            <person name="Ohm R."/>
            <person name="Pangilinan J."/>
            <person name="Park H.-J."/>
            <person name="Ramirez L."/>
            <person name="Alfaro M."/>
            <person name="Sun H."/>
            <person name="Tritt A."/>
            <person name="Yoshinaga Y."/>
            <person name="Zwiers L.-H."/>
            <person name="Turgeon B."/>
            <person name="Goodwin S."/>
            <person name="Spatafora J."/>
            <person name="Crous P."/>
            <person name="Grigoriev I."/>
        </authorList>
    </citation>
    <scope>NUCLEOTIDE SEQUENCE</scope>
    <source>
        <strain evidence="7">CBS 262.69</strain>
    </source>
</reference>
<protein>
    <recommendedName>
        <fullName evidence="6">CENP-T/Histone H4 histone fold domain-containing protein</fullName>
    </recommendedName>
</protein>
<comment type="subcellular location">
    <subcellularLocation>
        <location evidence="2">Chromosome</location>
    </subcellularLocation>
    <subcellularLocation>
        <location evidence="1">Nucleus</location>
    </subcellularLocation>
</comment>
<evidence type="ECO:0000256" key="4">
    <source>
        <dbReference type="ARBA" id="ARBA00023242"/>
    </source>
</evidence>
<evidence type="ECO:0000256" key="1">
    <source>
        <dbReference type="ARBA" id="ARBA00004123"/>
    </source>
</evidence>
<feature type="compositionally biased region" description="Low complexity" evidence="5">
    <location>
        <begin position="335"/>
        <end position="347"/>
    </location>
</feature>
<dbReference type="InterPro" id="IPR035425">
    <property type="entry name" value="CENP-T/H4_C"/>
</dbReference>
<dbReference type="GO" id="GO:0031297">
    <property type="term" value="P:replication fork processing"/>
    <property type="evidence" value="ECO:0007669"/>
    <property type="project" value="TreeGrafter"/>
</dbReference>
<dbReference type="GO" id="GO:0071821">
    <property type="term" value="C:FANCM-MHF complex"/>
    <property type="evidence" value="ECO:0007669"/>
    <property type="project" value="TreeGrafter"/>
</dbReference>
<dbReference type="GO" id="GO:0046982">
    <property type="term" value="F:protein heterodimerization activity"/>
    <property type="evidence" value="ECO:0007669"/>
    <property type="project" value="InterPro"/>
</dbReference>